<evidence type="ECO:0000313" key="3">
    <source>
        <dbReference type="Proteomes" id="UP000325641"/>
    </source>
</evidence>
<dbReference type="OrthoDB" id="7615137at2"/>
<dbReference type="Proteomes" id="UP000325641">
    <property type="component" value="Chromosome"/>
</dbReference>
<gene>
    <name evidence="2" type="ORF">F8237_32725</name>
</gene>
<dbReference type="AlphaFoldDB" id="A0A5P6PEH2"/>
<reference evidence="3" key="1">
    <citation type="submission" date="2019-10" db="EMBL/GenBank/DDBJ databases">
        <title>Complete Genome Sequence of Bradyrhizobium betae type strain PL7HG1T.</title>
        <authorList>
            <person name="Bromfield E.S.P."/>
            <person name="Cloutier S."/>
        </authorList>
    </citation>
    <scope>NUCLEOTIDE SEQUENCE [LARGE SCALE GENOMIC DNA]</scope>
    <source>
        <strain evidence="3">PL7HG1</strain>
    </source>
</reference>
<proteinExistence type="predicted"/>
<evidence type="ECO:0000256" key="1">
    <source>
        <dbReference type="ARBA" id="ARBA00023172"/>
    </source>
</evidence>
<dbReference type="KEGG" id="bbet:F8237_32725"/>
<dbReference type="GO" id="GO:0015074">
    <property type="term" value="P:DNA integration"/>
    <property type="evidence" value="ECO:0007669"/>
    <property type="project" value="InterPro"/>
</dbReference>
<dbReference type="EMBL" id="CP044543">
    <property type="protein sequence ID" value="QFI76749.1"/>
    <property type="molecule type" value="Genomic_DNA"/>
</dbReference>
<dbReference type="GO" id="GO:0003677">
    <property type="term" value="F:DNA binding"/>
    <property type="evidence" value="ECO:0007669"/>
    <property type="project" value="InterPro"/>
</dbReference>
<protein>
    <submittedName>
        <fullName evidence="2">Tyrosine-type recombinase/integrase</fullName>
    </submittedName>
</protein>
<dbReference type="InterPro" id="IPR013762">
    <property type="entry name" value="Integrase-like_cat_sf"/>
</dbReference>
<keyword evidence="1" id="KW-0233">DNA recombination</keyword>
<dbReference type="GO" id="GO:0006310">
    <property type="term" value="P:DNA recombination"/>
    <property type="evidence" value="ECO:0007669"/>
    <property type="project" value="UniProtKB-KW"/>
</dbReference>
<accession>A0A5P6PEH2</accession>
<dbReference type="Gene3D" id="1.10.443.10">
    <property type="entry name" value="Intergrase catalytic core"/>
    <property type="match status" value="1"/>
</dbReference>
<sequence>MDILFCKVRMRHGFPLEPASTDARRVRPEVDAWRVLLLKKEPCPILRRRGAITRRRFAPTRPSPTRAAAAPGRLAPERRSGIQLPVRASVVQAAHLDEGYFQRAHLRLTTGMRTLRKTHNLPMVQELLGHTDIKTTAMFYTAATVDDVRQAMEETWAHERQRGSQS</sequence>
<dbReference type="InterPro" id="IPR011010">
    <property type="entry name" value="DNA_brk_join_enz"/>
</dbReference>
<name>A0A5P6PEH2_9BRAD</name>
<evidence type="ECO:0000313" key="2">
    <source>
        <dbReference type="EMBL" id="QFI76749.1"/>
    </source>
</evidence>
<dbReference type="SUPFAM" id="SSF56349">
    <property type="entry name" value="DNA breaking-rejoining enzymes"/>
    <property type="match status" value="1"/>
</dbReference>
<organism evidence="2 3">
    <name type="scientific">Bradyrhizobium betae</name>
    <dbReference type="NCBI Taxonomy" id="244734"/>
    <lineage>
        <taxon>Bacteria</taxon>
        <taxon>Pseudomonadati</taxon>
        <taxon>Pseudomonadota</taxon>
        <taxon>Alphaproteobacteria</taxon>
        <taxon>Hyphomicrobiales</taxon>
        <taxon>Nitrobacteraceae</taxon>
        <taxon>Bradyrhizobium</taxon>
    </lineage>
</organism>